<name>A2Q2D6_MEDTR</name>
<proteinExistence type="predicted"/>
<evidence type="ECO:0008006" key="3">
    <source>
        <dbReference type="Google" id="ProtNLM"/>
    </source>
</evidence>
<protein>
    <recommendedName>
        <fullName evidence="3">Transmembrane protein</fullName>
    </recommendedName>
</protein>
<keyword evidence="1" id="KW-0732">Signal</keyword>
<dbReference type="AlphaFoldDB" id="A2Q2D6"/>
<feature type="signal peptide" evidence="1">
    <location>
        <begin position="1"/>
        <end position="22"/>
    </location>
</feature>
<reference evidence="2" key="2">
    <citation type="submission" date="2007-03" db="EMBL/GenBank/DDBJ databases">
        <authorList>
            <consortium name="The International Medicago Genome Annotation Group"/>
        </authorList>
    </citation>
    <scope>NUCLEOTIDE SEQUENCE</scope>
</reference>
<accession>A2Q2D6</accession>
<dbReference type="EMBL" id="AC150440">
    <property type="protein sequence ID" value="ABN06073.1"/>
    <property type="molecule type" value="Genomic_DNA"/>
</dbReference>
<evidence type="ECO:0000256" key="1">
    <source>
        <dbReference type="SAM" id="SignalP"/>
    </source>
</evidence>
<reference evidence="2" key="1">
    <citation type="submission" date="2004-11" db="EMBL/GenBank/DDBJ databases">
        <authorList>
            <person name="Town C.D."/>
        </authorList>
    </citation>
    <scope>NUCLEOTIDE SEQUENCE</scope>
</reference>
<organism evidence="2">
    <name type="scientific">Medicago truncatula</name>
    <name type="common">Barrel medic</name>
    <name type="synonym">Medicago tribuloides</name>
    <dbReference type="NCBI Taxonomy" id="3880"/>
    <lineage>
        <taxon>Eukaryota</taxon>
        <taxon>Viridiplantae</taxon>
        <taxon>Streptophyta</taxon>
        <taxon>Embryophyta</taxon>
        <taxon>Tracheophyta</taxon>
        <taxon>Spermatophyta</taxon>
        <taxon>Magnoliopsida</taxon>
        <taxon>eudicotyledons</taxon>
        <taxon>Gunneridae</taxon>
        <taxon>Pentapetalae</taxon>
        <taxon>rosids</taxon>
        <taxon>fabids</taxon>
        <taxon>Fabales</taxon>
        <taxon>Fabaceae</taxon>
        <taxon>Papilionoideae</taxon>
        <taxon>50 kb inversion clade</taxon>
        <taxon>NPAAA clade</taxon>
        <taxon>Hologalegina</taxon>
        <taxon>IRL clade</taxon>
        <taxon>Trifolieae</taxon>
        <taxon>Medicago</taxon>
    </lineage>
</organism>
<evidence type="ECO:0000313" key="2">
    <source>
        <dbReference type="EMBL" id="ABN06073.1"/>
    </source>
</evidence>
<sequence>MPSFTPIFFFSVFMLLLTFSFAGDIVHHDSIAPKKPGCDNNFVLESRETWRAFEYEIGFYFFEENLVGSEFKL</sequence>
<dbReference type="ExpressionAtlas" id="A2Q2D6">
    <property type="expression patterns" value="differential"/>
</dbReference>
<gene>
    <name evidence="2" type="ORF">MtrDRAFT_AC150440g23v2</name>
</gene>
<feature type="chain" id="PRO_5002644163" description="Transmembrane protein" evidence="1">
    <location>
        <begin position="23"/>
        <end position="73"/>
    </location>
</feature>